<dbReference type="Proteomes" id="UP000027222">
    <property type="component" value="Unassembled WGS sequence"/>
</dbReference>
<name>A0A067ST32_GALM3</name>
<dbReference type="HOGENOM" id="CLU_2512781_0_0_1"/>
<sequence>MPGECDARCICCLAAQCGLSANARCVSTSIDTLTCPEKAHDRDGFKGLWRRVKPFDKPDEAGPSIPFYSFLPSTLPPVLLLPVQL</sequence>
<dbReference type="EMBL" id="KL142384">
    <property type="protein sequence ID" value="KDR74100.1"/>
    <property type="molecule type" value="Genomic_DNA"/>
</dbReference>
<dbReference type="OrthoDB" id="10255964at2759"/>
<protein>
    <submittedName>
        <fullName evidence="1">Uncharacterized protein</fullName>
    </submittedName>
</protein>
<proteinExistence type="predicted"/>
<organism evidence="1 2">
    <name type="scientific">Galerina marginata (strain CBS 339.88)</name>
    <dbReference type="NCBI Taxonomy" id="685588"/>
    <lineage>
        <taxon>Eukaryota</taxon>
        <taxon>Fungi</taxon>
        <taxon>Dikarya</taxon>
        <taxon>Basidiomycota</taxon>
        <taxon>Agaricomycotina</taxon>
        <taxon>Agaricomycetes</taxon>
        <taxon>Agaricomycetidae</taxon>
        <taxon>Agaricales</taxon>
        <taxon>Agaricineae</taxon>
        <taxon>Strophariaceae</taxon>
        <taxon>Galerina</taxon>
    </lineage>
</organism>
<dbReference type="AlphaFoldDB" id="A0A067ST32"/>
<evidence type="ECO:0000313" key="2">
    <source>
        <dbReference type="Proteomes" id="UP000027222"/>
    </source>
</evidence>
<keyword evidence="2" id="KW-1185">Reference proteome</keyword>
<accession>A0A067ST32</accession>
<evidence type="ECO:0000313" key="1">
    <source>
        <dbReference type="EMBL" id="KDR74100.1"/>
    </source>
</evidence>
<reference evidence="2" key="1">
    <citation type="journal article" date="2014" name="Proc. Natl. Acad. Sci. U.S.A.">
        <title>Extensive sampling of basidiomycete genomes demonstrates inadequacy of the white-rot/brown-rot paradigm for wood decay fungi.</title>
        <authorList>
            <person name="Riley R."/>
            <person name="Salamov A.A."/>
            <person name="Brown D.W."/>
            <person name="Nagy L.G."/>
            <person name="Floudas D."/>
            <person name="Held B.W."/>
            <person name="Levasseur A."/>
            <person name="Lombard V."/>
            <person name="Morin E."/>
            <person name="Otillar R."/>
            <person name="Lindquist E.A."/>
            <person name="Sun H."/>
            <person name="LaButti K.M."/>
            <person name="Schmutz J."/>
            <person name="Jabbour D."/>
            <person name="Luo H."/>
            <person name="Baker S.E."/>
            <person name="Pisabarro A.G."/>
            <person name="Walton J.D."/>
            <person name="Blanchette R.A."/>
            <person name="Henrissat B."/>
            <person name="Martin F."/>
            <person name="Cullen D."/>
            <person name="Hibbett D.S."/>
            <person name="Grigoriev I.V."/>
        </authorList>
    </citation>
    <scope>NUCLEOTIDE SEQUENCE [LARGE SCALE GENOMIC DNA]</scope>
    <source>
        <strain evidence="2">CBS 339.88</strain>
    </source>
</reference>
<gene>
    <name evidence="1" type="ORF">GALMADRAFT_71431</name>
</gene>